<gene>
    <name evidence="3" type="ORF">LUZ63_010541</name>
</gene>
<accession>A0A9Q0CHC2</accession>
<organism evidence="3 4">
    <name type="scientific">Rhynchospora breviuscula</name>
    <dbReference type="NCBI Taxonomy" id="2022672"/>
    <lineage>
        <taxon>Eukaryota</taxon>
        <taxon>Viridiplantae</taxon>
        <taxon>Streptophyta</taxon>
        <taxon>Embryophyta</taxon>
        <taxon>Tracheophyta</taxon>
        <taxon>Spermatophyta</taxon>
        <taxon>Magnoliopsida</taxon>
        <taxon>Liliopsida</taxon>
        <taxon>Poales</taxon>
        <taxon>Cyperaceae</taxon>
        <taxon>Cyperoideae</taxon>
        <taxon>Rhynchosporeae</taxon>
        <taxon>Rhynchospora</taxon>
    </lineage>
</organism>
<evidence type="ECO:0008006" key="5">
    <source>
        <dbReference type="Google" id="ProtNLM"/>
    </source>
</evidence>
<keyword evidence="4" id="KW-1185">Reference proteome</keyword>
<evidence type="ECO:0000313" key="3">
    <source>
        <dbReference type="EMBL" id="KAJ1693843.1"/>
    </source>
</evidence>
<feature type="compositionally biased region" description="Basic and acidic residues" evidence="2">
    <location>
        <begin position="180"/>
        <end position="195"/>
    </location>
</feature>
<reference evidence="3" key="1">
    <citation type="journal article" date="2022" name="Cell">
        <title>Repeat-based holocentromeres influence genome architecture and karyotype evolution.</title>
        <authorList>
            <person name="Hofstatter P.G."/>
            <person name="Thangavel G."/>
            <person name="Lux T."/>
            <person name="Neumann P."/>
            <person name="Vondrak T."/>
            <person name="Novak P."/>
            <person name="Zhang M."/>
            <person name="Costa L."/>
            <person name="Castellani M."/>
            <person name="Scott A."/>
            <person name="Toegelov H."/>
            <person name="Fuchs J."/>
            <person name="Mata-Sucre Y."/>
            <person name="Dias Y."/>
            <person name="Vanzela A.L.L."/>
            <person name="Huettel B."/>
            <person name="Almeida C.C.S."/>
            <person name="Simkova H."/>
            <person name="Souza G."/>
            <person name="Pedrosa-Harand A."/>
            <person name="Macas J."/>
            <person name="Mayer K.F.X."/>
            <person name="Houben A."/>
            <person name="Marques A."/>
        </authorList>
    </citation>
    <scope>NUCLEOTIDE SEQUENCE</scope>
    <source>
        <strain evidence="3">RhyBre1mFocal</strain>
    </source>
</reference>
<feature type="region of interest" description="Disordered" evidence="2">
    <location>
        <begin position="173"/>
        <end position="195"/>
    </location>
</feature>
<dbReference type="OrthoDB" id="777875at2759"/>
<evidence type="ECO:0000313" key="4">
    <source>
        <dbReference type="Proteomes" id="UP001151287"/>
    </source>
</evidence>
<comment type="caution">
    <text evidence="3">The sequence shown here is derived from an EMBL/GenBank/DDBJ whole genome shotgun (WGS) entry which is preliminary data.</text>
</comment>
<dbReference type="PANTHER" id="PTHR31071:SF39">
    <property type="entry name" value="PROTEIN BRANCHLESS TRICHOME"/>
    <property type="match status" value="1"/>
</dbReference>
<feature type="coiled-coil region" evidence="1">
    <location>
        <begin position="94"/>
        <end position="128"/>
    </location>
</feature>
<keyword evidence="1" id="KW-0175">Coiled coil</keyword>
<dbReference type="Proteomes" id="UP001151287">
    <property type="component" value="Unassembled WGS sequence"/>
</dbReference>
<evidence type="ECO:0000256" key="1">
    <source>
        <dbReference type="SAM" id="Coils"/>
    </source>
</evidence>
<dbReference type="AlphaFoldDB" id="A0A9Q0CHC2"/>
<evidence type="ECO:0000256" key="2">
    <source>
        <dbReference type="SAM" id="MobiDB-lite"/>
    </source>
</evidence>
<dbReference type="InterPro" id="IPR043424">
    <property type="entry name" value="BLT-like"/>
</dbReference>
<sequence>MLCMHKEKMMASMMHLANPDLGPDFTSFKLYDNPHYNNNLQQNQNLPSDPFTTHQKPPHYSLAMENKGTQNEIECLKAELEYERKMRRKVESLNQVMLMELAEERKAREEAEQRYKLLEDEVEEERRMLRIAELWREERVQVKLSEAKLLMEEKMREITELIYLEEAVRKAEEVGPTEQGGHEEGRISQQKKEAENPHIKRGIKGFVEFPKSIRVQAKEPRIDLESNLECQRAQLRVLLRNKGSNALGLMGNAQNLVM</sequence>
<dbReference type="EMBL" id="JAMQYH010000003">
    <property type="protein sequence ID" value="KAJ1693843.1"/>
    <property type="molecule type" value="Genomic_DNA"/>
</dbReference>
<name>A0A9Q0CHC2_9POAL</name>
<dbReference type="PANTHER" id="PTHR31071">
    <property type="entry name" value="GB|AAF24581.1"/>
    <property type="match status" value="1"/>
</dbReference>
<proteinExistence type="predicted"/>
<protein>
    <recommendedName>
        <fullName evidence="5">Branchless trichome</fullName>
    </recommendedName>
</protein>